<organism evidence="3 4">
    <name type="scientific">Panicum miliaceum</name>
    <name type="common">Proso millet</name>
    <name type="synonym">Broomcorn millet</name>
    <dbReference type="NCBI Taxonomy" id="4540"/>
    <lineage>
        <taxon>Eukaryota</taxon>
        <taxon>Viridiplantae</taxon>
        <taxon>Streptophyta</taxon>
        <taxon>Embryophyta</taxon>
        <taxon>Tracheophyta</taxon>
        <taxon>Spermatophyta</taxon>
        <taxon>Magnoliopsida</taxon>
        <taxon>Liliopsida</taxon>
        <taxon>Poales</taxon>
        <taxon>Poaceae</taxon>
        <taxon>PACMAD clade</taxon>
        <taxon>Panicoideae</taxon>
        <taxon>Panicodae</taxon>
        <taxon>Paniceae</taxon>
        <taxon>Panicinae</taxon>
        <taxon>Panicum</taxon>
        <taxon>Panicum sect. Panicum</taxon>
    </lineage>
</organism>
<evidence type="ECO:0000313" key="4">
    <source>
        <dbReference type="Proteomes" id="UP000275267"/>
    </source>
</evidence>
<accession>A0A3L6TC35</accession>
<feature type="domain" description="DUF3615" evidence="1">
    <location>
        <begin position="267"/>
        <end position="314"/>
    </location>
</feature>
<sequence length="360" mass="40438">MEATRRTQGSGNPGTTVDYDYDGHECEHLQSLRMCLLDAIHALYIKALAILPYAAGNSCFLRALFVAGHCYGLMDPVSNIILSSVWYDINFPPEEQYTADSAQTIYATEGIDGILDTSIMCRVEYRSLAGLVFMFHSIYQTISSVHKALEYLYFWNCDLTRIIGAIPHPFDGVARAANHPQHSAFESFLSSLSPEKVTHLCSLLQTKPDGRISHAHWIELRETLCNERVSTTVRYAAHSLSLEARMQVLRKKSAFVDKLAFIRIELERVLRKYCDQHPWEPSYQLDIICGVHVESKTFYPPRFYHANFLASAVAYCPMSAHSSSLNSGSCLGYESTCIFGPWALSLGRMLGVVDFIILPA</sequence>
<evidence type="ECO:0000313" key="3">
    <source>
        <dbReference type="EMBL" id="RLN35811.1"/>
    </source>
</evidence>
<gene>
    <name evidence="3" type="ORF">C2845_PM03G08040</name>
</gene>
<evidence type="ECO:0000259" key="2">
    <source>
        <dbReference type="Pfam" id="PF20235"/>
    </source>
</evidence>
<proteinExistence type="predicted"/>
<dbReference type="InterPro" id="IPR046527">
    <property type="entry name" value="PIR2-like_helical"/>
</dbReference>
<dbReference type="Proteomes" id="UP000275267">
    <property type="component" value="Unassembled WGS sequence"/>
</dbReference>
<dbReference type="Pfam" id="PF20235">
    <property type="entry name" value="PIR2-like_helical"/>
    <property type="match status" value="1"/>
</dbReference>
<dbReference type="AlphaFoldDB" id="A0A3L6TC35"/>
<dbReference type="InterPro" id="IPR022059">
    <property type="entry name" value="DUF3615"/>
</dbReference>
<keyword evidence="4" id="KW-1185">Reference proteome</keyword>
<dbReference type="PANTHER" id="PTHR33120:SF42">
    <property type="entry name" value="OS12G0105000 PROTEIN"/>
    <property type="match status" value="1"/>
</dbReference>
<dbReference type="EMBL" id="PQIB02000002">
    <property type="protein sequence ID" value="RLN35811.1"/>
    <property type="molecule type" value="Genomic_DNA"/>
</dbReference>
<evidence type="ECO:0000259" key="1">
    <source>
        <dbReference type="Pfam" id="PF12274"/>
    </source>
</evidence>
<dbReference type="Pfam" id="PF12274">
    <property type="entry name" value="DUF3615"/>
    <property type="match status" value="1"/>
</dbReference>
<feature type="domain" description="PIR2-like helical" evidence="2">
    <location>
        <begin position="38"/>
        <end position="161"/>
    </location>
</feature>
<dbReference type="OrthoDB" id="607685at2759"/>
<dbReference type="PANTHER" id="PTHR33120">
    <property type="entry name" value="EXPRESSED PROTEIN-RELATED"/>
    <property type="match status" value="1"/>
</dbReference>
<comment type="caution">
    <text evidence="3">The sequence shown here is derived from an EMBL/GenBank/DDBJ whole genome shotgun (WGS) entry which is preliminary data.</text>
</comment>
<reference evidence="4" key="1">
    <citation type="journal article" date="2019" name="Nat. Commun.">
        <title>The genome of broomcorn millet.</title>
        <authorList>
            <person name="Zou C."/>
            <person name="Miki D."/>
            <person name="Li D."/>
            <person name="Tang Q."/>
            <person name="Xiao L."/>
            <person name="Rajput S."/>
            <person name="Deng P."/>
            <person name="Jia W."/>
            <person name="Huang R."/>
            <person name="Zhang M."/>
            <person name="Sun Y."/>
            <person name="Hu J."/>
            <person name="Fu X."/>
            <person name="Schnable P.S."/>
            <person name="Li F."/>
            <person name="Zhang H."/>
            <person name="Feng B."/>
            <person name="Zhu X."/>
            <person name="Liu R."/>
            <person name="Schnable J.C."/>
            <person name="Zhu J.-K."/>
            <person name="Zhang H."/>
        </authorList>
    </citation>
    <scope>NUCLEOTIDE SEQUENCE [LARGE SCALE GENOMIC DNA]</scope>
</reference>
<name>A0A3L6TC35_PANMI</name>
<protein>
    <submittedName>
        <fullName evidence="3">Uncharacterized protein</fullName>
    </submittedName>
</protein>